<keyword evidence="3" id="KW-1185">Reference proteome</keyword>
<accession>A0A9N9A0T0</accession>
<evidence type="ECO:0000313" key="2">
    <source>
        <dbReference type="EMBL" id="CAG8512949.1"/>
    </source>
</evidence>
<comment type="similarity">
    <text evidence="1">Belongs to the RRP15 family.</text>
</comment>
<dbReference type="OrthoDB" id="20949at2759"/>
<sequence>MTERKRITNNNNPEEFASAINKILKSSIKSTTATDQKITPILSRSKGIEQRIDEEKLEYRTRKASNIEKKKLASKDRIKYDFTTIDRERKLRKIATKGVVDEAVKEVGGSQKLTSREAKDVANMSKDIFLEILKGEHNSESCDE</sequence>
<dbReference type="PANTHER" id="PTHR13245:SF14">
    <property type="entry name" value="RRP15-LIKE PROTEIN"/>
    <property type="match status" value="1"/>
</dbReference>
<protein>
    <submittedName>
        <fullName evidence="2">4042_t:CDS:1</fullName>
    </submittedName>
</protein>
<dbReference type="GO" id="GO:0000460">
    <property type="term" value="P:maturation of 5.8S rRNA"/>
    <property type="evidence" value="ECO:0007669"/>
    <property type="project" value="TreeGrafter"/>
</dbReference>
<evidence type="ECO:0000313" key="3">
    <source>
        <dbReference type="Proteomes" id="UP000789706"/>
    </source>
</evidence>
<dbReference type="InterPro" id="IPR012459">
    <property type="entry name" value="Rrp15"/>
</dbReference>
<gene>
    <name evidence="2" type="ORF">DEBURN_LOCUS5270</name>
</gene>
<comment type="caution">
    <text evidence="2">The sequence shown here is derived from an EMBL/GenBank/DDBJ whole genome shotgun (WGS) entry which is preliminary data.</text>
</comment>
<dbReference type="GO" id="GO:0030687">
    <property type="term" value="C:preribosome, large subunit precursor"/>
    <property type="evidence" value="ECO:0007669"/>
    <property type="project" value="TreeGrafter"/>
</dbReference>
<evidence type="ECO:0000256" key="1">
    <source>
        <dbReference type="ARBA" id="ARBA00007462"/>
    </source>
</evidence>
<dbReference type="Proteomes" id="UP000789706">
    <property type="component" value="Unassembled WGS sequence"/>
</dbReference>
<organism evidence="2 3">
    <name type="scientific">Diversispora eburnea</name>
    <dbReference type="NCBI Taxonomy" id="1213867"/>
    <lineage>
        <taxon>Eukaryota</taxon>
        <taxon>Fungi</taxon>
        <taxon>Fungi incertae sedis</taxon>
        <taxon>Mucoromycota</taxon>
        <taxon>Glomeromycotina</taxon>
        <taxon>Glomeromycetes</taxon>
        <taxon>Diversisporales</taxon>
        <taxon>Diversisporaceae</taxon>
        <taxon>Diversispora</taxon>
    </lineage>
</organism>
<dbReference type="GO" id="GO:0000470">
    <property type="term" value="P:maturation of LSU-rRNA"/>
    <property type="evidence" value="ECO:0007669"/>
    <property type="project" value="TreeGrafter"/>
</dbReference>
<dbReference type="Pfam" id="PF07890">
    <property type="entry name" value="Rrp15p"/>
    <property type="match status" value="1"/>
</dbReference>
<dbReference type="PANTHER" id="PTHR13245">
    <property type="entry name" value="RRP15-LIKE PROTEIN"/>
    <property type="match status" value="1"/>
</dbReference>
<reference evidence="2" key="1">
    <citation type="submission" date="2021-06" db="EMBL/GenBank/DDBJ databases">
        <authorList>
            <person name="Kallberg Y."/>
            <person name="Tangrot J."/>
            <person name="Rosling A."/>
        </authorList>
    </citation>
    <scope>NUCLEOTIDE SEQUENCE</scope>
    <source>
        <strain evidence="2">AZ414A</strain>
    </source>
</reference>
<proteinExistence type="inferred from homology"/>
<dbReference type="AlphaFoldDB" id="A0A9N9A0T0"/>
<name>A0A9N9A0T0_9GLOM</name>
<dbReference type="EMBL" id="CAJVPK010000455">
    <property type="protein sequence ID" value="CAG8512949.1"/>
    <property type="molecule type" value="Genomic_DNA"/>
</dbReference>